<comment type="subcellular location">
    <subcellularLocation>
        <location evidence="1 6">Cell membrane</location>
        <topology evidence="1 6">Multi-pass membrane protein</topology>
    </subcellularLocation>
</comment>
<accession>A0ABZ3ED77</accession>
<evidence type="ECO:0000256" key="6">
    <source>
        <dbReference type="RuleBase" id="RU003942"/>
    </source>
</evidence>
<keyword evidence="3 6" id="KW-0812">Transmembrane</keyword>
<dbReference type="InterPro" id="IPR045324">
    <property type="entry name" value="Small_multidrug_res"/>
</dbReference>
<evidence type="ECO:0000313" key="8">
    <source>
        <dbReference type="EMBL" id="XAF70740.1"/>
    </source>
</evidence>
<name>A0ABZ3ED77_9STAP</name>
<evidence type="ECO:0000256" key="7">
    <source>
        <dbReference type="SAM" id="Phobius"/>
    </source>
</evidence>
<keyword evidence="2" id="KW-1003">Cell membrane</keyword>
<evidence type="ECO:0000256" key="4">
    <source>
        <dbReference type="ARBA" id="ARBA00022989"/>
    </source>
</evidence>
<reference evidence="8 9" key="1">
    <citation type="journal article" date="2024" name="Pathogens">
        <title>Staphylococcus hsinchuensis sp. nov., Isolated from Soymilk.</title>
        <authorList>
            <person name="Wang Y.T."/>
            <person name="Lin Y.C."/>
            <person name="Hsieh Y.H."/>
            <person name="Lin Y.T."/>
            <person name="Hamada M."/>
            <person name="Chen C.C."/>
            <person name="Liou J.S."/>
            <person name="Lee A.Y."/>
            <person name="Zhang W.L."/>
            <person name="Chen Y.T."/>
            <person name="Huang C.H."/>
        </authorList>
    </citation>
    <scope>NUCLEOTIDE SEQUENCE [LARGE SCALE GENOMIC DNA]</scope>
    <source>
        <strain evidence="8 9">H164</strain>
    </source>
</reference>
<dbReference type="EMBL" id="CP128355">
    <property type="protein sequence ID" value="XAF70740.1"/>
    <property type="molecule type" value="Genomic_DNA"/>
</dbReference>
<keyword evidence="9" id="KW-1185">Reference proteome</keyword>
<feature type="transmembrane region" description="Helical" evidence="7">
    <location>
        <begin position="81"/>
        <end position="100"/>
    </location>
</feature>
<evidence type="ECO:0000256" key="1">
    <source>
        <dbReference type="ARBA" id="ARBA00004651"/>
    </source>
</evidence>
<dbReference type="PANTHER" id="PTHR30561:SF7">
    <property type="entry name" value="GUANIDINIUM EFFLUX SYSTEM SUBUNIT GDNC-RELATED"/>
    <property type="match status" value="1"/>
</dbReference>
<protein>
    <submittedName>
        <fullName evidence="8">SMR family transporter</fullName>
    </submittedName>
</protein>
<dbReference type="InterPro" id="IPR037185">
    <property type="entry name" value="EmrE-like"/>
</dbReference>
<dbReference type="Proteomes" id="UP001436297">
    <property type="component" value="Chromosome"/>
</dbReference>
<evidence type="ECO:0000313" key="9">
    <source>
        <dbReference type="Proteomes" id="UP001436297"/>
    </source>
</evidence>
<dbReference type="InterPro" id="IPR000390">
    <property type="entry name" value="Small_drug/metabolite_transptr"/>
</dbReference>
<feature type="transmembrane region" description="Helical" evidence="7">
    <location>
        <begin position="56"/>
        <end position="75"/>
    </location>
</feature>
<evidence type="ECO:0000256" key="5">
    <source>
        <dbReference type="ARBA" id="ARBA00023136"/>
    </source>
</evidence>
<keyword evidence="5 7" id="KW-0472">Membrane</keyword>
<gene>
    <name evidence="8" type="ORF">QQM35_01075</name>
</gene>
<dbReference type="PANTHER" id="PTHR30561">
    <property type="entry name" value="SMR FAMILY PROTON-DEPENDENT DRUG EFFLUX TRANSPORTER SUGE"/>
    <property type="match status" value="1"/>
</dbReference>
<keyword evidence="4 7" id="KW-1133">Transmembrane helix</keyword>
<dbReference type="RefSeq" id="WP_251517875.1">
    <property type="nucleotide sequence ID" value="NZ_CP128355.1"/>
</dbReference>
<feature type="transmembrane region" description="Helical" evidence="7">
    <location>
        <begin position="26"/>
        <end position="44"/>
    </location>
</feature>
<dbReference type="Gene3D" id="1.10.3730.20">
    <property type="match status" value="1"/>
</dbReference>
<dbReference type="Pfam" id="PF00893">
    <property type="entry name" value="Multi_Drug_Res"/>
    <property type="match status" value="1"/>
</dbReference>
<dbReference type="SUPFAM" id="SSF103481">
    <property type="entry name" value="Multidrug resistance efflux transporter EmrE"/>
    <property type="match status" value="1"/>
</dbReference>
<comment type="similarity">
    <text evidence="6">Belongs to the drug/metabolite transporter (DMT) superfamily. Small multidrug resistance (SMR) (TC 2.A.7.1) family.</text>
</comment>
<evidence type="ECO:0000256" key="3">
    <source>
        <dbReference type="ARBA" id="ARBA00022692"/>
    </source>
</evidence>
<sequence>MQWLKVIFAGFIEIIWVTGINTANSWWSWLFVLFVIALSFYLMISACKHLPVGTVYAVFVGIGAVGTVIVDIVFFGESFNIIKISLIILLVIGIMGLKLATEEGDE</sequence>
<proteinExistence type="inferred from homology"/>
<organism evidence="8 9">
    <name type="scientific">Staphylococcus hsinchuensis</name>
    <dbReference type="NCBI Taxonomy" id="3051183"/>
    <lineage>
        <taxon>Bacteria</taxon>
        <taxon>Bacillati</taxon>
        <taxon>Bacillota</taxon>
        <taxon>Bacilli</taxon>
        <taxon>Bacillales</taxon>
        <taxon>Staphylococcaceae</taxon>
        <taxon>Staphylococcus</taxon>
    </lineage>
</organism>
<evidence type="ECO:0000256" key="2">
    <source>
        <dbReference type="ARBA" id="ARBA00022475"/>
    </source>
</evidence>